<evidence type="ECO:0000256" key="1">
    <source>
        <dbReference type="SAM" id="SignalP"/>
    </source>
</evidence>
<reference evidence="3" key="1">
    <citation type="submission" date="2023-06" db="EMBL/GenBank/DDBJ databases">
        <title>Robiginitalea aurantiacus sp. nov. and Algoriphagus sediminis sp. nov., isolated from coastal sediment.</title>
        <authorList>
            <person name="Zhou Z.Y."/>
            <person name="An J."/>
            <person name="Jia Y.W."/>
            <person name="Du Z.J."/>
        </authorList>
    </citation>
    <scope>NUCLEOTIDE SEQUENCE</scope>
    <source>
        <strain evidence="3">C2-7</strain>
    </source>
</reference>
<keyword evidence="1" id="KW-0732">Signal</keyword>
<dbReference type="Proteomes" id="UP001171916">
    <property type="component" value="Unassembled WGS sequence"/>
</dbReference>
<evidence type="ECO:0000313" key="4">
    <source>
        <dbReference type="Proteomes" id="UP001171916"/>
    </source>
</evidence>
<dbReference type="RefSeq" id="WP_289998360.1">
    <property type="nucleotide sequence ID" value="NZ_JAUEPH010000001.1"/>
</dbReference>
<evidence type="ECO:0000313" key="3">
    <source>
        <dbReference type="EMBL" id="MDN3202803.1"/>
    </source>
</evidence>
<protein>
    <submittedName>
        <fullName evidence="3">Nuclear transport factor 2 family protein</fullName>
    </submittedName>
</protein>
<gene>
    <name evidence="3" type="ORF">QVH07_01525</name>
</gene>
<evidence type="ECO:0000259" key="2">
    <source>
        <dbReference type="Pfam" id="PF14534"/>
    </source>
</evidence>
<dbReference type="InterPro" id="IPR027843">
    <property type="entry name" value="DUF4440"/>
</dbReference>
<name>A0ABT7Y8G4_9BACT</name>
<sequence length="147" mass="16592">MKLFFITLLLFSNGYLFAQSNCLTEKNLLQTDLDWEQALLKADTAFLNGLLAKDFVWVHNHASLIDSKSDVLKRAAAQLANGSDNTRSRISDEVKVFIFGNTAVVNGYTMVDRGPKPTKYNFMRTYTEVEGKCYLLSNHTMAIPDDE</sequence>
<dbReference type="Pfam" id="PF14534">
    <property type="entry name" value="DUF4440"/>
    <property type="match status" value="1"/>
</dbReference>
<keyword evidence="4" id="KW-1185">Reference proteome</keyword>
<dbReference type="SUPFAM" id="SSF54427">
    <property type="entry name" value="NTF2-like"/>
    <property type="match status" value="1"/>
</dbReference>
<organism evidence="3 4">
    <name type="scientific">Algoriphagus sediminis</name>
    <dbReference type="NCBI Taxonomy" id="3057113"/>
    <lineage>
        <taxon>Bacteria</taxon>
        <taxon>Pseudomonadati</taxon>
        <taxon>Bacteroidota</taxon>
        <taxon>Cytophagia</taxon>
        <taxon>Cytophagales</taxon>
        <taxon>Cyclobacteriaceae</taxon>
        <taxon>Algoriphagus</taxon>
    </lineage>
</organism>
<feature type="domain" description="DUF4440" evidence="2">
    <location>
        <begin position="29"/>
        <end position="132"/>
    </location>
</feature>
<accession>A0ABT7Y8G4</accession>
<comment type="caution">
    <text evidence="3">The sequence shown here is derived from an EMBL/GenBank/DDBJ whole genome shotgun (WGS) entry which is preliminary data.</text>
</comment>
<dbReference type="Gene3D" id="3.10.450.50">
    <property type="match status" value="1"/>
</dbReference>
<proteinExistence type="predicted"/>
<feature type="chain" id="PRO_5045526927" evidence="1">
    <location>
        <begin position="19"/>
        <end position="147"/>
    </location>
</feature>
<feature type="signal peptide" evidence="1">
    <location>
        <begin position="1"/>
        <end position="18"/>
    </location>
</feature>
<dbReference type="EMBL" id="JAUEPH010000001">
    <property type="protein sequence ID" value="MDN3202803.1"/>
    <property type="molecule type" value="Genomic_DNA"/>
</dbReference>
<dbReference type="InterPro" id="IPR032710">
    <property type="entry name" value="NTF2-like_dom_sf"/>
</dbReference>